<dbReference type="CDD" id="cd06261">
    <property type="entry name" value="TM_PBP2"/>
    <property type="match status" value="1"/>
</dbReference>
<evidence type="ECO:0000313" key="10">
    <source>
        <dbReference type="Proteomes" id="UP001197795"/>
    </source>
</evidence>
<dbReference type="GO" id="GO:0005886">
    <property type="term" value="C:plasma membrane"/>
    <property type="evidence" value="ECO:0007669"/>
    <property type="project" value="UniProtKB-SubCell"/>
</dbReference>
<gene>
    <name evidence="9" type="ORF">LKD75_16840</name>
</gene>
<dbReference type="PANTHER" id="PTHR30193:SF37">
    <property type="entry name" value="INNER MEMBRANE ABC TRANSPORTER PERMEASE PROTEIN YCJO"/>
    <property type="match status" value="1"/>
</dbReference>
<feature type="transmembrane region" description="Helical" evidence="7">
    <location>
        <begin position="12"/>
        <end position="38"/>
    </location>
</feature>
<dbReference type="SUPFAM" id="SSF161098">
    <property type="entry name" value="MetI-like"/>
    <property type="match status" value="1"/>
</dbReference>
<comment type="subcellular location">
    <subcellularLocation>
        <location evidence="1 7">Cell membrane</location>
        <topology evidence="1 7">Multi-pass membrane protein</topology>
    </subcellularLocation>
</comment>
<evidence type="ECO:0000256" key="2">
    <source>
        <dbReference type="ARBA" id="ARBA00022448"/>
    </source>
</evidence>
<evidence type="ECO:0000256" key="7">
    <source>
        <dbReference type="RuleBase" id="RU363032"/>
    </source>
</evidence>
<keyword evidence="4 7" id="KW-0812">Transmembrane</keyword>
<dbReference type="EMBL" id="JAJEPV010000066">
    <property type="protein sequence ID" value="MCC2121227.1"/>
    <property type="molecule type" value="Genomic_DNA"/>
</dbReference>
<evidence type="ECO:0000256" key="5">
    <source>
        <dbReference type="ARBA" id="ARBA00022989"/>
    </source>
</evidence>
<evidence type="ECO:0000256" key="4">
    <source>
        <dbReference type="ARBA" id="ARBA00022692"/>
    </source>
</evidence>
<dbReference type="RefSeq" id="WP_117465437.1">
    <property type="nucleotide sequence ID" value="NZ_JAJEPV010000066.1"/>
</dbReference>
<dbReference type="GO" id="GO:0055085">
    <property type="term" value="P:transmembrane transport"/>
    <property type="evidence" value="ECO:0007669"/>
    <property type="project" value="InterPro"/>
</dbReference>
<keyword evidence="5 7" id="KW-1133">Transmembrane helix</keyword>
<evidence type="ECO:0000259" key="8">
    <source>
        <dbReference type="PROSITE" id="PS50928"/>
    </source>
</evidence>
<evidence type="ECO:0000256" key="3">
    <source>
        <dbReference type="ARBA" id="ARBA00022475"/>
    </source>
</evidence>
<feature type="transmembrane region" description="Helical" evidence="7">
    <location>
        <begin position="153"/>
        <end position="175"/>
    </location>
</feature>
<dbReference type="InterPro" id="IPR051393">
    <property type="entry name" value="ABC_transporter_permease"/>
</dbReference>
<keyword evidence="6 7" id="KW-0472">Membrane</keyword>
<name>A0AAE3A1F0_9FIRM</name>
<accession>A0AAE3A1F0</accession>
<keyword evidence="10" id="KW-1185">Reference proteome</keyword>
<reference evidence="9 10" key="1">
    <citation type="submission" date="2021-10" db="EMBL/GenBank/DDBJ databases">
        <title>Anaerobic single-cell dispensing facilitates the cultivation of human gut bacteria.</title>
        <authorList>
            <person name="Afrizal A."/>
        </authorList>
    </citation>
    <scope>NUCLEOTIDE SEQUENCE [LARGE SCALE GENOMIC DNA]</scope>
    <source>
        <strain evidence="9 10">CLA-AA-H273</strain>
    </source>
</reference>
<dbReference type="AlphaFoldDB" id="A0AAE3A1F0"/>
<organism evidence="9 10">
    <name type="scientific">Waltera acetigignens</name>
    <dbReference type="NCBI Taxonomy" id="2981769"/>
    <lineage>
        <taxon>Bacteria</taxon>
        <taxon>Bacillati</taxon>
        <taxon>Bacillota</taxon>
        <taxon>Clostridia</taxon>
        <taxon>Lachnospirales</taxon>
        <taxon>Lachnospiraceae</taxon>
        <taxon>Waltera</taxon>
    </lineage>
</organism>
<evidence type="ECO:0000256" key="6">
    <source>
        <dbReference type="ARBA" id="ARBA00023136"/>
    </source>
</evidence>
<feature type="transmembrane region" description="Helical" evidence="7">
    <location>
        <begin position="74"/>
        <end position="93"/>
    </location>
</feature>
<comment type="similarity">
    <text evidence="7">Belongs to the binding-protein-dependent transport system permease family.</text>
</comment>
<dbReference type="PROSITE" id="PS50928">
    <property type="entry name" value="ABC_TM1"/>
    <property type="match status" value="1"/>
</dbReference>
<dbReference type="Pfam" id="PF00528">
    <property type="entry name" value="BPD_transp_1"/>
    <property type="match status" value="1"/>
</dbReference>
<evidence type="ECO:0000313" key="9">
    <source>
        <dbReference type="EMBL" id="MCC2121227.1"/>
    </source>
</evidence>
<feature type="domain" description="ABC transmembrane type-1" evidence="8">
    <location>
        <begin position="68"/>
        <end position="279"/>
    </location>
</feature>
<evidence type="ECO:0000256" key="1">
    <source>
        <dbReference type="ARBA" id="ARBA00004651"/>
    </source>
</evidence>
<comment type="caution">
    <text evidence="9">The sequence shown here is derived from an EMBL/GenBank/DDBJ whole genome shotgun (WGS) entry which is preliminary data.</text>
</comment>
<sequence length="291" mass="32991">MRQKKRDGIWGYIFIAPQVIGLLLFSIIPIICVFYFSFCKWDAISEPVFVGIQNYITEFHDPAFYKAIVNTLKYSLIYIPGNVVFALLIATAIQHIKGKVGYRLIFFLPIVASSVGVSMIWLWILEPNCGILNYFLECIKLGRVNLLGDTKTVMLTIGLIGIWCNLGYNVVIYIAGLEGVSRVYYEAAMVDGASAWTRFIRITLPMMSPTIFFTFIMTMIASFKVFDLAYVMTEGGPAKASYVFVMHIYDYGFKLFKMGQSCTAAVIFFMALLGMTVFQNVVSKRWVNYES</sequence>
<feature type="transmembrane region" description="Helical" evidence="7">
    <location>
        <begin position="258"/>
        <end position="278"/>
    </location>
</feature>
<dbReference type="PANTHER" id="PTHR30193">
    <property type="entry name" value="ABC TRANSPORTER PERMEASE PROTEIN"/>
    <property type="match status" value="1"/>
</dbReference>
<protein>
    <submittedName>
        <fullName evidence="9">Sugar ABC transporter permease</fullName>
    </submittedName>
</protein>
<dbReference type="Gene3D" id="1.10.3720.10">
    <property type="entry name" value="MetI-like"/>
    <property type="match status" value="1"/>
</dbReference>
<dbReference type="Proteomes" id="UP001197795">
    <property type="component" value="Unassembled WGS sequence"/>
</dbReference>
<keyword evidence="3" id="KW-1003">Cell membrane</keyword>
<dbReference type="InterPro" id="IPR035906">
    <property type="entry name" value="MetI-like_sf"/>
</dbReference>
<dbReference type="InterPro" id="IPR000515">
    <property type="entry name" value="MetI-like"/>
</dbReference>
<keyword evidence="2 7" id="KW-0813">Transport</keyword>
<proteinExistence type="inferred from homology"/>
<feature type="transmembrane region" description="Helical" evidence="7">
    <location>
        <begin position="105"/>
        <end position="124"/>
    </location>
</feature>